<dbReference type="Proteomes" id="UP001174908">
    <property type="component" value="Unassembled WGS sequence"/>
</dbReference>
<keyword evidence="4 7" id="KW-0472">Membrane</keyword>
<keyword evidence="2 7" id="KW-0812">Transmembrane</keyword>
<gene>
    <name evidence="9" type="ORF">QTH91_01435</name>
</gene>
<name>A0ABT7N5D3_9BURK</name>
<evidence type="ECO:0000256" key="3">
    <source>
        <dbReference type="ARBA" id="ARBA00022989"/>
    </source>
</evidence>
<comment type="subcellular location">
    <subcellularLocation>
        <location evidence="1">Membrane</location>
        <topology evidence="1">Single-pass membrane protein</topology>
    </subcellularLocation>
</comment>
<evidence type="ECO:0000256" key="6">
    <source>
        <dbReference type="SAM" id="MobiDB-lite"/>
    </source>
</evidence>
<organism evidence="9 10">
    <name type="scientific">Variovorax dokdonensis</name>
    <dbReference type="NCBI Taxonomy" id="344883"/>
    <lineage>
        <taxon>Bacteria</taxon>
        <taxon>Pseudomonadati</taxon>
        <taxon>Pseudomonadota</taxon>
        <taxon>Betaproteobacteria</taxon>
        <taxon>Burkholderiales</taxon>
        <taxon>Comamonadaceae</taxon>
        <taxon>Variovorax</taxon>
    </lineage>
</organism>
<evidence type="ECO:0000256" key="1">
    <source>
        <dbReference type="ARBA" id="ARBA00004167"/>
    </source>
</evidence>
<dbReference type="Pfam" id="PF04357">
    <property type="entry name" value="TamB"/>
    <property type="match status" value="1"/>
</dbReference>
<evidence type="ECO:0000256" key="4">
    <source>
        <dbReference type="ARBA" id="ARBA00023136"/>
    </source>
</evidence>
<dbReference type="PANTHER" id="PTHR36985:SF1">
    <property type="entry name" value="TRANSLOCATION AND ASSEMBLY MODULE SUBUNIT TAMB"/>
    <property type="match status" value="1"/>
</dbReference>
<dbReference type="PANTHER" id="PTHR36985">
    <property type="entry name" value="TRANSLOCATION AND ASSEMBLY MODULE SUBUNIT TAMB"/>
    <property type="match status" value="1"/>
</dbReference>
<dbReference type="EMBL" id="JASZYV010000001">
    <property type="protein sequence ID" value="MDM0043132.1"/>
    <property type="molecule type" value="Genomic_DNA"/>
</dbReference>
<protein>
    <submittedName>
        <fullName evidence="9">Translocation/assembly module TamB domain-containing protein</fullName>
    </submittedName>
</protein>
<keyword evidence="3 7" id="KW-1133">Transmembrane helix</keyword>
<keyword evidence="5" id="KW-0175">Coiled coil</keyword>
<feature type="region of interest" description="Disordered" evidence="6">
    <location>
        <begin position="828"/>
        <end position="852"/>
    </location>
</feature>
<feature type="domain" description="Translocation and assembly module TamB C-terminal" evidence="8">
    <location>
        <begin position="1013"/>
        <end position="1379"/>
    </location>
</feature>
<dbReference type="RefSeq" id="WP_286658255.1">
    <property type="nucleotide sequence ID" value="NZ_JASZYV010000001.1"/>
</dbReference>
<keyword evidence="10" id="KW-1185">Reference proteome</keyword>
<sequence length="1380" mass="146193">MTDPQTPDNDRATETPPVPAAAAGNAPGRAMRGARWASRAAWGICGILLLLIGLVGGIWVWTGTGQSLAYALAQAARYMPEGMTLESNDVTGSLRKGGHIGRLRWQSPTLAVEVQDATLGWSLPALLHRKLKLGEIHIARVDIEPLGPKPEDDKPIEPLTQLALPIDIELPFKVDALRWAGPPELVALALSGEYRYGSGEHRLKVDGVDIADGHYSAELNLQGAAPMALDLRLLGRVSAPLDAQRRIEVSAKASAKGNLSGPDARLQVEAEVAPTEQAEGEPMRANLQAEVAPWQPQPIVKADATLHQLDLARLWPQAPATLLTGEVHLGPDAAAGPQAWRGSVDLRNANAGPWDEGRLPLDQLQGEASYDGHQWKLPRAVFRRGAGSVEATGNWRPAPEPWQAQVIVRKLSLGDLHTRLAGAPLDGKVQANQQDGGRIDFSADLQAQGGVGAKAAKGDPLGGLRLRSLVAKGQWQDEQLILQSLRAEAAGGVQLDGQGKARPASQSGQGQVALRLPGLEAKLKADMAPTKGQGELQAQLADMAALQRWVESLPGLDEAFGGQSMQGTARLDAKWTGGWQTLQQRLSEPQKPAPAGSPEPTLRATLEAPKLGTRGSAPPEASAWQVSGLRAEVDGSLANAQFALSGDVAAGARHASLALKGSGGLQGVNQWRVALASLDAQLRPDVRLRALPWLVRLEQPVAGTVRVQGDALQYEGQGSAARITGPLPGTVQISWGATRFSRSGPPDRRAVRLQSTGRLAGLPLGWARAFGSGTLEEMGISGDVVFEGSWDIDAGDQLRGKLQVRRTSGDIQVQAGEAAMVRQIRSTGTGLPSQITTDASASGKDSPGTPAGLKQAQLTVEAQGADLNADLVWDSERAGVVRAQASTRLARGSDGWLWPADAPIDGKVEARMPKLGVWSILAPPGWRVGGTLNAQMTLSGRRDEPRWNGTLSADDLALRAAVEGIDLRNGKLRATLEGQRLVLQEFSLQGGPGSTVRIPGRSGNLSTKSEQAVADGGSLMLSGSAAWGQGAGQDNTGGSGIRMDIRGEVKRLRVLVRADRQVTLSGDLQAGLERGKLTLRSKLTTDRGVIILPASTAPNLGSDVKIHSAARAKAEQEEAARKAKEAVKQEEKAAIQQARTAQPPDILITLDLGRDFAVQGHGITTRLEGQLDIRANSTSGPPRVTGEVRTVNGAYRAYGQQLDVETGIARFNGQVDNPQLDIIAIRPNIDQRAGVRISGTALAPRVNLYSEPPLSDAETLSWIMLGRASASNGGEAVLMQQAALALLGTLGADPSQGSIAQRFGLDEIGFKGPGDEGDLQESSVTLGKRLSQDFYVTYERSLAGTMGTLYLFYDLTQRLTLRGQAGEEYGADLIYTIKYD</sequence>
<evidence type="ECO:0000256" key="2">
    <source>
        <dbReference type="ARBA" id="ARBA00022692"/>
    </source>
</evidence>
<evidence type="ECO:0000259" key="8">
    <source>
        <dbReference type="Pfam" id="PF04357"/>
    </source>
</evidence>
<evidence type="ECO:0000313" key="10">
    <source>
        <dbReference type="Proteomes" id="UP001174908"/>
    </source>
</evidence>
<accession>A0ABT7N5D3</accession>
<proteinExistence type="predicted"/>
<feature type="coiled-coil region" evidence="5">
    <location>
        <begin position="1106"/>
        <end position="1133"/>
    </location>
</feature>
<evidence type="ECO:0000256" key="5">
    <source>
        <dbReference type="SAM" id="Coils"/>
    </source>
</evidence>
<feature type="region of interest" description="Disordered" evidence="6">
    <location>
        <begin position="1"/>
        <end position="26"/>
    </location>
</feature>
<evidence type="ECO:0000256" key="7">
    <source>
        <dbReference type="SAM" id="Phobius"/>
    </source>
</evidence>
<feature type="transmembrane region" description="Helical" evidence="7">
    <location>
        <begin position="40"/>
        <end position="61"/>
    </location>
</feature>
<reference evidence="9" key="1">
    <citation type="submission" date="2023-06" db="EMBL/GenBank/DDBJ databases">
        <authorList>
            <person name="Jiang Y."/>
            <person name="Liu Q."/>
        </authorList>
    </citation>
    <scope>NUCLEOTIDE SEQUENCE</scope>
    <source>
        <strain evidence="9">CGMCC 1.12089</strain>
    </source>
</reference>
<evidence type="ECO:0000313" key="9">
    <source>
        <dbReference type="EMBL" id="MDM0043132.1"/>
    </source>
</evidence>
<dbReference type="InterPro" id="IPR007452">
    <property type="entry name" value="TamB_C"/>
</dbReference>
<comment type="caution">
    <text evidence="9">The sequence shown here is derived from an EMBL/GenBank/DDBJ whole genome shotgun (WGS) entry which is preliminary data.</text>
</comment>
<feature type="compositionally biased region" description="Polar residues" evidence="6">
    <location>
        <begin position="828"/>
        <end position="840"/>
    </location>
</feature>